<dbReference type="GO" id="GO:0046872">
    <property type="term" value="F:metal ion binding"/>
    <property type="evidence" value="ECO:0007669"/>
    <property type="project" value="UniProtKB-KW"/>
</dbReference>
<dbReference type="InterPro" id="IPR000192">
    <property type="entry name" value="Aminotrans_V_dom"/>
</dbReference>
<reference evidence="12 13" key="1">
    <citation type="submission" date="2016-10" db="EMBL/GenBank/DDBJ databases">
        <authorList>
            <person name="de Groot N.N."/>
        </authorList>
    </citation>
    <scope>NUCLEOTIDE SEQUENCE [LARGE SCALE GENOMIC DNA]</scope>
    <source>
        <strain evidence="12 13">DSM 21632</strain>
    </source>
</reference>
<dbReference type="Proteomes" id="UP000199163">
    <property type="component" value="Unassembled WGS sequence"/>
</dbReference>
<dbReference type="GO" id="GO:0051536">
    <property type="term" value="F:iron-sulfur cluster binding"/>
    <property type="evidence" value="ECO:0007669"/>
    <property type="project" value="UniProtKB-KW"/>
</dbReference>
<dbReference type="GO" id="GO:0031071">
    <property type="term" value="F:cysteine desulfurase activity"/>
    <property type="evidence" value="ECO:0007669"/>
    <property type="project" value="UniProtKB-EC"/>
</dbReference>
<comment type="cofactor">
    <cofactor evidence="1 10">
        <name>pyridoxal 5'-phosphate</name>
        <dbReference type="ChEBI" id="CHEBI:597326"/>
    </cofactor>
</comment>
<evidence type="ECO:0000256" key="3">
    <source>
        <dbReference type="ARBA" id="ARBA00012239"/>
    </source>
</evidence>
<dbReference type="FunFam" id="3.40.640.10:FF:000084">
    <property type="entry name" value="IscS-like cysteine desulfurase"/>
    <property type="match status" value="1"/>
</dbReference>
<protein>
    <recommendedName>
        <fullName evidence="3">cysteine desulfurase</fullName>
        <ecNumber evidence="3">2.8.1.7</ecNumber>
    </recommendedName>
</protein>
<feature type="domain" description="Aminotransferase class V" evidence="11">
    <location>
        <begin position="6"/>
        <end position="364"/>
    </location>
</feature>
<proteinExistence type="inferred from homology"/>
<organism evidence="12 13">
    <name type="scientific">Alteribacillus persepolensis</name>
    <dbReference type="NCBI Taxonomy" id="568899"/>
    <lineage>
        <taxon>Bacteria</taxon>
        <taxon>Bacillati</taxon>
        <taxon>Bacillota</taxon>
        <taxon>Bacilli</taxon>
        <taxon>Bacillales</taxon>
        <taxon>Bacillaceae</taxon>
        <taxon>Alteribacillus</taxon>
    </lineage>
</organism>
<evidence type="ECO:0000313" key="13">
    <source>
        <dbReference type="Proteomes" id="UP000199163"/>
    </source>
</evidence>
<evidence type="ECO:0000256" key="1">
    <source>
        <dbReference type="ARBA" id="ARBA00001933"/>
    </source>
</evidence>
<gene>
    <name evidence="12" type="ORF">SAMN05192534_102165</name>
</gene>
<comment type="catalytic activity">
    <reaction evidence="9">
        <text>(sulfur carrier)-H + L-cysteine = (sulfur carrier)-SH + L-alanine</text>
        <dbReference type="Rhea" id="RHEA:43892"/>
        <dbReference type="Rhea" id="RHEA-COMP:14737"/>
        <dbReference type="Rhea" id="RHEA-COMP:14739"/>
        <dbReference type="ChEBI" id="CHEBI:29917"/>
        <dbReference type="ChEBI" id="CHEBI:35235"/>
        <dbReference type="ChEBI" id="CHEBI:57972"/>
        <dbReference type="ChEBI" id="CHEBI:64428"/>
        <dbReference type="EC" id="2.8.1.7"/>
    </reaction>
</comment>
<dbReference type="InterPro" id="IPR020578">
    <property type="entry name" value="Aminotrans_V_PyrdxlP_BS"/>
</dbReference>
<evidence type="ECO:0000256" key="6">
    <source>
        <dbReference type="ARBA" id="ARBA00022898"/>
    </source>
</evidence>
<dbReference type="EC" id="2.8.1.7" evidence="3"/>
<evidence type="ECO:0000259" key="11">
    <source>
        <dbReference type="Pfam" id="PF00266"/>
    </source>
</evidence>
<dbReference type="InterPro" id="IPR015421">
    <property type="entry name" value="PyrdxlP-dep_Trfase_major"/>
</dbReference>
<dbReference type="EMBL" id="FNDK01000002">
    <property type="protein sequence ID" value="SDH20450.1"/>
    <property type="molecule type" value="Genomic_DNA"/>
</dbReference>
<keyword evidence="5" id="KW-0479">Metal-binding</keyword>
<evidence type="ECO:0000313" key="12">
    <source>
        <dbReference type="EMBL" id="SDH20450.1"/>
    </source>
</evidence>
<dbReference type="InterPro" id="IPR016454">
    <property type="entry name" value="Cysteine_dSase"/>
</dbReference>
<name>A0A1G8AJF7_9BACI</name>
<evidence type="ECO:0000256" key="2">
    <source>
        <dbReference type="ARBA" id="ARBA00006490"/>
    </source>
</evidence>
<evidence type="ECO:0000256" key="4">
    <source>
        <dbReference type="ARBA" id="ARBA00022679"/>
    </source>
</evidence>
<evidence type="ECO:0000256" key="8">
    <source>
        <dbReference type="ARBA" id="ARBA00023014"/>
    </source>
</evidence>
<evidence type="ECO:0000256" key="10">
    <source>
        <dbReference type="RuleBase" id="RU004504"/>
    </source>
</evidence>
<dbReference type="InterPro" id="IPR015424">
    <property type="entry name" value="PyrdxlP-dep_Trfase"/>
</dbReference>
<evidence type="ECO:0000256" key="9">
    <source>
        <dbReference type="ARBA" id="ARBA00050776"/>
    </source>
</evidence>
<keyword evidence="4" id="KW-0808">Transferase</keyword>
<dbReference type="STRING" id="568899.SAMN05192534_102165"/>
<evidence type="ECO:0000256" key="5">
    <source>
        <dbReference type="ARBA" id="ARBA00022723"/>
    </source>
</evidence>
<dbReference type="SUPFAM" id="SSF53383">
    <property type="entry name" value="PLP-dependent transferases"/>
    <property type="match status" value="1"/>
</dbReference>
<sequence>MNMTHIYMDYNASTPLAPEVKQVIYQLTDYVYGNPSASHWAGEPAKAAVEKARSQVAAFIGAATDEIIFTSGGTESNNHVLKSIIEQYRQQHPHIITTKAEHPAILEPCRYLEEQGISITYVSTDTYGVVDPKEIEQAVTENTVLISIMHANNETGTIQPIKTISSIAKQHDIAFHTDASQSLGKIPADVDALGVDYLTVAGHKLYAPKGIGALFMRKNKPLPSFMHGAGHENGRRAGTENIILAGALGQACEIAATNNRSGHIQQLRDLFWKELQKAFGERVRLNGHPEKRLPNTLNVSFIGCTGQDILQAIPELAASTGAACHADTVQLSNVLEAMGVDEETGKGAIRFSLGRYSEKRDIDMVIEKLKYVLS</sequence>
<accession>A0A1G8AJF7</accession>
<keyword evidence="7" id="KW-0408">Iron</keyword>
<keyword evidence="6" id="KW-0663">Pyridoxal phosphate</keyword>
<evidence type="ECO:0000256" key="7">
    <source>
        <dbReference type="ARBA" id="ARBA00023004"/>
    </source>
</evidence>
<dbReference type="AlphaFoldDB" id="A0A1G8AJF7"/>
<comment type="similarity">
    <text evidence="2">Belongs to the class-V pyridoxal-phosphate-dependent aminotransferase family. NifS/IscS subfamily.</text>
</comment>
<dbReference type="Gene3D" id="3.90.1150.10">
    <property type="entry name" value="Aspartate Aminotransferase, domain 1"/>
    <property type="match status" value="1"/>
</dbReference>
<dbReference type="Pfam" id="PF00266">
    <property type="entry name" value="Aminotran_5"/>
    <property type="match status" value="1"/>
</dbReference>
<keyword evidence="13" id="KW-1185">Reference proteome</keyword>
<dbReference type="Gene3D" id="1.10.260.50">
    <property type="match status" value="1"/>
</dbReference>
<dbReference type="PIRSF" id="PIRSF005572">
    <property type="entry name" value="NifS"/>
    <property type="match status" value="1"/>
</dbReference>
<dbReference type="PANTHER" id="PTHR11601:SF34">
    <property type="entry name" value="CYSTEINE DESULFURASE"/>
    <property type="match status" value="1"/>
</dbReference>
<dbReference type="PROSITE" id="PS00595">
    <property type="entry name" value="AA_TRANSFER_CLASS_5"/>
    <property type="match status" value="1"/>
</dbReference>
<keyword evidence="8" id="KW-0411">Iron-sulfur</keyword>
<dbReference type="PANTHER" id="PTHR11601">
    <property type="entry name" value="CYSTEINE DESULFURYLASE FAMILY MEMBER"/>
    <property type="match status" value="1"/>
</dbReference>
<dbReference type="InterPro" id="IPR015422">
    <property type="entry name" value="PyrdxlP-dep_Trfase_small"/>
</dbReference>
<dbReference type="Gene3D" id="3.40.640.10">
    <property type="entry name" value="Type I PLP-dependent aspartate aminotransferase-like (Major domain)"/>
    <property type="match status" value="1"/>
</dbReference>